<sequence length="180" mass="19890">MLKFPKNSPQYNQIFDSIVSDSVKKGRTFCRAADTLVCDKTTARCVCGEDYVQAILRNRYNLTNYVTEWDAGKGKNVCRYARGEPCVPHSFILMDGSFYLKCGQGLSCNYVKDGTTCTDMASLEYSIESARNNETNATGVLAGKMCTCETKVADDDANRKGLKDDEETYAQAKSVGGMEL</sequence>
<protein>
    <submittedName>
        <fullName evidence="1">Uncharacterized protein</fullName>
    </submittedName>
</protein>
<dbReference type="Proteomes" id="UP000198287">
    <property type="component" value="Unassembled WGS sequence"/>
</dbReference>
<reference evidence="1 2" key="1">
    <citation type="submission" date="2015-12" db="EMBL/GenBank/DDBJ databases">
        <title>The genome of Folsomia candida.</title>
        <authorList>
            <person name="Faddeeva A."/>
            <person name="Derks M.F."/>
            <person name="Anvar Y."/>
            <person name="Smit S."/>
            <person name="Van Straalen N."/>
            <person name="Roelofs D."/>
        </authorList>
    </citation>
    <scope>NUCLEOTIDE SEQUENCE [LARGE SCALE GENOMIC DNA]</scope>
    <source>
        <strain evidence="1 2">VU population</strain>
        <tissue evidence="1">Whole body</tissue>
    </source>
</reference>
<evidence type="ECO:0000313" key="2">
    <source>
        <dbReference type="Proteomes" id="UP000198287"/>
    </source>
</evidence>
<organism evidence="1 2">
    <name type="scientific">Folsomia candida</name>
    <name type="common">Springtail</name>
    <dbReference type="NCBI Taxonomy" id="158441"/>
    <lineage>
        <taxon>Eukaryota</taxon>
        <taxon>Metazoa</taxon>
        <taxon>Ecdysozoa</taxon>
        <taxon>Arthropoda</taxon>
        <taxon>Hexapoda</taxon>
        <taxon>Collembola</taxon>
        <taxon>Entomobryomorpha</taxon>
        <taxon>Isotomoidea</taxon>
        <taxon>Isotomidae</taxon>
        <taxon>Proisotominae</taxon>
        <taxon>Folsomia</taxon>
    </lineage>
</organism>
<evidence type="ECO:0000313" key="1">
    <source>
        <dbReference type="EMBL" id="OXA39544.1"/>
    </source>
</evidence>
<proteinExistence type="predicted"/>
<dbReference type="AlphaFoldDB" id="A0A226D3W1"/>
<comment type="caution">
    <text evidence="1">The sequence shown here is derived from an EMBL/GenBank/DDBJ whole genome shotgun (WGS) entry which is preliminary data.</text>
</comment>
<name>A0A226D3W1_FOLCA</name>
<keyword evidence="2" id="KW-1185">Reference proteome</keyword>
<accession>A0A226D3W1</accession>
<dbReference type="EMBL" id="LNIX01000038">
    <property type="protein sequence ID" value="OXA39544.1"/>
    <property type="molecule type" value="Genomic_DNA"/>
</dbReference>
<gene>
    <name evidence="1" type="ORF">Fcan01_25668</name>
</gene>